<comment type="caution">
    <text evidence="6">The sequence shown here is derived from an EMBL/GenBank/DDBJ whole genome shotgun (WGS) entry which is preliminary data.</text>
</comment>
<accession>A0ABQ8DBR3</accession>
<keyword evidence="3" id="KW-0067">ATP-binding</keyword>
<evidence type="ECO:0000256" key="4">
    <source>
        <dbReference type="ARBA" id="ARBA00023004"/>
    </source>
</evidence>
<keyword evidence="5" id="KW-0411">Iron-sulfur</keyword>
<keyword evidence="7" id="KW-1185">Reference proteome</keyword>
<keyword evidence="1" id="KW-0479">Metal-binding</keyword>
<dbReference type="EMBL" id="JAGKQM010000005">
    <property type="protein sequence ID" value="KAH0926839.1"/>
    <property type="molecule type" value="Genomic_DNA"/>
</dbReference>
<dbReference type="InterPro" id="IPR027417">
    <property type="entry name" value="P-loop_NTPase"/>
</dbReference>
<evidence type="ECO:0000256" key="5">
    <source>
        <dbReference type="ARBA" id="ARBA00023014"/>
    </source>
</evidence>
<name>A0ABQ8DBR3_BRANA</name>
<evidence type="ECO:0000313" key="7">
    <source>
        <dbReference type="Proteomes" id="UP000824890"/>
    </source>
</evidence>
<dbReference type="PANTHER" id="PTHR23264">
    <property type="entry name" value="NUCLEOTIDE-BINDING PROTEIN NBP35 YEAST -RELATED"/>
    <property type="match status" value="1"/>
</dbReference>
<dbReference type="Pfam" id="PF10609">
    <property type="entry name" value="ParA"/>
    <property type="match status" value="1"/>
</dbReference>
<evidence type="ECO:0000256" key="1">
    <source>
        <dbReference type="ARBA" id="ARBA00022723"/>
    </source>
</evidence>
<dbReference type="InterPro" id="IPR019591">
    <property type="entry name" value="Mrp/NBP35_ATP-bd"/>
</dbReference>
<evidence type="ECO:0000256" key="3">
    <source>
        <dbReference type="ARBA" id="ARBA00022840"/>
    </source>
</evidence>
<keyword evidence="2" id="KW-0547">Nucleotide-binding</keyword>
<dbReference type="SUPFAM" id="SSF52540">
    <property type="entry name" value="P-loop containing nucleoside triphosphate hydrolases"/>
    <property type="match status" value="1"/>
</dbReference>
<evidence type="ECO:0000313" key="6">
    <source>
        <dbReference type="EMBL" id="KAH0926839.1"/>
    </source>
</evidence>
<dbReference type="InterPro" id="IPR033756">
    <property type="entry name" value="YlxH/NBP35"/>
</dbReference>
<dbReference type="Proteomes" id="UP000824890">
    <property type="component" value="Unassembled WGS sequence"/>
</dbReference>
<keyword evidence="4" id="KW-0408">Iron</keyword>
<dbReference type="Gene3D" id="3.40.50.300">
    <property type="entry name" value="P-loop containing nucleotide triphosphate hydrolases"/>
    <property type="match status" value="1"/>
</dbReference>
<evidence type="ECO:0000256" key="2">
    <source>
        <dbReference type="ARBA" id="ARBA00022741"/>
    </source>
</evidence>
<proteinExistence type="predicted"/>
<dbReference type="PANTHER" id="PTHR23264:SF37">
    <property type="entry name" value="CYTOSOLIC FE-S CLUSTER ASSEMBLY FACTOR NBP35"/>
    <property type="match status" value="1"/>
</dbReference>
<sequence length="253" mass="28516">MPLTWSATIVYNDDLKSEIEGRRNSKTKKKPETLGSASIGGLKGFFRHPHYVSALRKDVTDLMQKLRGKDAEAIPWATRKEWVDNICGRVLAAKFRVDAQGNRKDQVAKLRNDTRDMLEVLCSSSLENKALHLVAIAERMSTVKHKILVLSGLMDIDICGPSMPKMLGLGGHEIHQSNLGWSPVYVKENLGVMSIGFMLPNSDEAVVWRGPRKNALIKQFLKDVYWRDIDYLVVDAPPGRVSVTLGLLWFERF</sequence>
<protein>
    <submittedName>
        <fullName evidence="6">Uncharacterized protein</fullName>
    </submittedName>
</protein>
<gene>
    <name evidence="6" type="ORF">HID58_019095</name>
</gene>
<reference evidence="6 7" key="1">
    <citation type="submission" date="2021-05" db="EMBL/GenBank/DDBJ databases">
        <title>Genome Assembly of Synthetic Allotetraploid Brassica napus Reveals Homoeologous Exchanges between Subgenomes.</title>
        <authorList>
            <person name="Davis J.T."/>
        </authorList>
    </citation>
    <scope>NUCLEOTIDE SEQUENCE [LARGE SCALE GENOMIC DNA]</scope>
    <source>
        <strain evidence="7">cv. Da-Ae</strain>
        <tissue evidence="6">Seedling</tissue>
    </source>
</reference>
<organism evidence="6 7">
    <name type="scientific">Brassica napus</name>
    <name type="common">Rape</name>
    <dbReference type="NCBI Taxonomy" id="3708"/>
    <lineage>
        <taxon>Eukaryota</taxon>
        <taxon>Viridiplantae</taxon>
        <taxon>Streptophyta</taxon>
        <taxon>Embryophyta</taxon>
        <taxon>Tracheophyta</taxon>
        <taxon>Spermatophyta</taxon>
        <taxon>Magnoliopsida</taxon>
        <taxon>eudicotyledons</taxon>
        <taxon>Gunneridae</taxon>
        <taxon>Pentapetalae</taxon>
        <taxon>rosids</taxon>
        <taxon>malvids</taxon>
        <taxon>Brassicales</taxon>
        <taxon>Brassicaceae</taxon>
        <taxon>Brassiceae</taxon>
        <taxon>Brassica</taxon>
    </lineage>
</organism>